<accession>A0A5B8T0Q6</accession>
<dbReference type="EMBL" id="CP042382">
    <property type="protein sequence ID" value="QEA40560.1"/>
    <property type="molecule type" value="Genomic_DNA"/>
</dbReference>
<dbReference type="KEGG" id="paur:FGL86_16730"/>
<protein>
    <recommendedName>
        <fullName evidence="4">DUF4148 domain-containing protein</fullName>
    </recommendedName>
</protein>
<keyword evidence="1" id="KW-0732">Signal</keyword>
<evidence type="ECO:0000313" key="2">
    <source>
        <dbReference type="EMBL" id="QEA40560.1"/>
    </source>
</evidence>
<organism evidence="2 3">
    <name type="scientific">Pistricoccus aurantiacus</name>
    <dbReference type="NCBI Taxonomy" id="1883414"/>
    <lineage>
        <taxon>Bacteria</taxon>
        <taxon>Pseudomonadati</taxon>
        <taxon>Pseudomonadota</taxon>
        <taxon>Gammaproteobacteria</taxon>
        <taxon>Oceanospirillales</taxon>
        <taxon>Halomonadaceae</taxon>
        <taxon>Pistricoccus</taxon>
    </lineage>
</organism>
<gene>
    <name evidence="2" type="ORF">FGL86_16730</name>
</gene>
<evidence type="ECO:0008006" key="4">
    <source>
        <dbReference type="Google" id="ProtNLM"/>
    </source>
</evidence>
<proteinExistence type="predicted"/>
<dbReference type="AlphaFoldDB" id="A0A5B8T0Q6"/>
<name>A0A5B8T0Q6_9GAMM</name>
<evidence type="ECO:0000256" key="1">
    <source>
        <dbReference type="SAM" id="SignalP"/>
    </source>
</evidence>
<feature type="signal peptide" evidence="1">
    <location>
        <begin position="1"/>
        <end position="25"/>
    </location>
</feature>
<keyword evidence="3" id="KW-1185">Reference proteome</keyword>
<evidence type="ECO:0000313" key="3">
    <source>
        <dbReference type="Proteomes" id="UP000321272"/>
    </source>
</evidence>
<reference evidence="2 3" key="1">
    <citation type="submission" date="2019-06" db="EMBL/GenBank/DDBJ databases">
        <title>Genome analyses of bacteria isolated from kimchi.</title>
        <authorList>
            <person name="Lee S."/>
            <person name="Ahn S."/>
            <person name="Roh S."/>
        </authorList>
    </citation>
    <scope>NUCLEOTIDE SEQUENCE [LARGE SCALE GENOMIC DNA]</scope>
    <source>
        <strain evidence="2 3">CBA4606</strain>
    </source>
</reference>
<dbReference type="Proteomes" id="UP000321272">
    <property type="component" value="Chromosome"/>
</dbReference>
<dbReference type="RefSeq" id="WP_147185827.1">
    <property type="nucleotide sequence ID" value="NZ_CP042382.1"/>
</dbReference>
<dbReference type="OrthoDB" id="9849792at2"/>
<sequence>MNRRHIVGFVSGAMLLAGVAVPAIAAEPASGKTTPRIPQVAFMEHHDKLQEWSRGLGMTLPLAEAPMPVVEVTPSSPEPMPRIPQAAVTERRDKLQEWSRGLGVTLHDL</sequence>
<feature type="chain" id="PRO_5022938075" description="DUF4148 domain-containing protein" evidence="1">
    <location>
        <begin position="26"/>
        <end position="109"/>
    </location>
</feature>